<keyword evidence="2" id="KW-1185">Reference proteome</keyword>
<comment type="caution">
    <text evidence="1">The sequence shown here is derived from an EMBL/GenBank/DDBJ whole genome shotgun (WGS) entry which is preliminary data.</text>
</comment>
<organism evidence="1 2">
    <name type="scientific">Parathielavia appendiculata</name>
    <dbReference type="NCBI Taxonomy" id="2587402"/>
    <lineage>
        <taxon>Eukaryota</taxon>
        <taxon>Fungi</taxon>
        <taxon>Dikarya</taxon>
        <taxon>Ascomycota</taxon>
        <taxon>Pezizomycotina</taxon>
        <taxon>Sordariomycetes</taxon>
        <taxon>Sordariomycetidae</taxon>
        <taxon>Sordariales</taxon>
        <taxon>Chaetomiaceae</taxon>
        <taxon>Parathielavia</taxon>
    </lineage>
</organism>
<dbReference type="Proteomes" id="UP001302602">
    <property type="component" value="Unassembled WGS sequence"/>
</dbReference>
<dbReference type="GeneID" id="87831602"/>
<protein>
    <submittedName>
        <fullName evidence="1">Uncharacterized protein</fullName>
    </submittedName>
</protein>
<reference evidence="1" key="1">
    <citation type="journal article" date="2023" name="Mol. Phylogenet. Evol.">
        <title>Genome-scale phylogeny and comparative genomics of the fungal order Sordariales.</title>
        <authorList>
            <person name="Hensen N."/>
            <person name="Bonometti L."/>
            <person name="Westerberg I."/>
            <person name="Brannstrom I.O."/>
            <person name="Guillou S."/>
            <person name="Cros-Aarteil S."/>
            <person name="Calhoun S."/>
            <person name="Haridas S."/>
            <person name="Kuo A."/>
            <person name="Mondo S."/>
            <person name="Pangilinan J."/>
            <person name="Riley R."/>
            <person name="LaButti K."/>
            <person name="Andreopoulos B."/>
            <person name="Lipzen A."/>
            <person name="Chen C."/>
            <person name="Yan M."/>
            <person name="Daum C."/>
            <person name="Ng V."/>
            <person name="Clum A."/>
            <person name="Steindorff A."/>
            <person name="Ohm R.A."/>
            <person name="Martin F."/>
            <person name="Silar P."/>
            <person name="Natvig D.O."/>
            <person name="Lalanne C."/>
            <person name="Gautier V."/>
            <person name="Ament-Velasquez S.L."/>
            <person name="Kruys A."/>
            <person name="Hutchinson M.I."/>
            <person name="Powell A.J."/>
            <person name="Barry K."/>
            <person name="Miller A.N."/>
            <person name="Grigoriev I.V."/>
            <person name="Debuchy R."/>
            <person name="Gladieux P."/>
            <person name="Hiltunen Thoren M."/>
            <person name="Johannesson H."/>
        </authorList>
    </citation>
    <scope>NUCLEOTIDE SEQUENCE</scope>
    <source>
        <strain evidence="1">CBS 731.68</strain>
    </source>
</reference>
<sequence>MPPIATHPSDLYGLYEAFNTNTHEFLYTTFSAVDDDDVFYFGQLNVPQLKITPEQFTAALERIPDQDIFPQLLSDARLTIAPDELDTDAFYIKRARLGAYEEHRKDNTLSTIPTLVLDEIHALQIVSEQPHPGIIRYHGRRHSYNLKERLLESAVRHIHSLGLAQNDINPCQHFRQRCPYTGFSGLWFCREIVPKLGAFRGTVGWFEGDMLDYNTSEKSHDWLWVGLQSGKRGPTSYR</sequence>
<accession>A0AAN6TWX0</accession>
<proteinExistence type="predicted"/>
<evidence type="ECO:0000313" key="2">
    <source>
        <dbReference type="Proteomes" id="UP001302602"/>
    </source>
</evidence>
<dbReference type="RefSeq" id="XP_062645461.1">
    <property type="nucleotide sequence ID" value="XM_062794833.1"/>
</dbReference>
<gene>
    <name evidence="1" type="ORF">N657DRAFT_657714</name>
</gene>
<evidence type="ECO:0000313" key="1">
    <source>
        <dbReference type="EMBL" id="KAK4121690.1"/>
    </source>
</evidence>
<name>A0AAN6TWX0_9PEZI</name>
<dbReference type="EMBL" id="MU853233">
    <property type="protein sequence ID" value="KAK4121690.1"/>
    <property type="molecule type" value="Genomic_DNA"/>
</dbReference>
<dbReference type="AlphaFoldDB" id="A0AAN6TWX0"/>
<reference evidence="1" key="2">
    <citation type="submission" date="2023-05" db="EMBL/GenBank/DDBJ databases">
        <authorList>
            <consortium name="Lawrence Berkeley National Laboratory"/>
            <person name="Steindorff A."/>
            <person name="Hensen N."/>
            <person name="Bonometti L."/>
            <person name="Westerberg I."/>
            <person name="Brannstrom I.O."/>
            <person name="Guillou S."/>
            <person name="Cros-Aarteil S."/>
            <person name="Calhoun S."/>
            <person name="Haridas S."/>
            <person name="Kuo A."/>
            <person name="Mondo S."/>
            <person name="Pangilinan J."/>
            <person name="Riley R."/>
            <person name="Labutti K."/>
            <person name="Andreopoulos B."/>
            <person name="Lipzen A."/>
            <person name="Chen C."/>
            <person name="Yanf M."/>
            <person name="Daum C."/>
            <person name="Ng V."/>
            <person name="Clum A."/>
            <person name="Ohm R."/>
            <person name="Martin F."/>
            <person name="Silar P."/>
            <person name="Natvig D."/>
            <person name="Lalanne C."/>
            <person name="Gautier V."/>
            <person name="Ament-Velasquez S.L."/>
            <person name="Kruys A."/>
            <person name="Hutchinson M.I."/>
            <person name="Powell A.J."/>
            <person name="Barry K."/>
            <person name="Miller A.N."/>
            <person name="Grigoriev I.V."/>
            <person name="Debuchy R."/>
            <person name="Gladieux P."/>
            <person name="Thoren M.H."/>
            <person name="Johannesson H."/>
        </authorList>
    </citation>
    <scope>NUCLEOTIDE SEQUENCE</scope>
    <source>
        <strain evidence="1">CBS 731.68</strain>
    </source>
</reference>